<dbReference type="GO" id="GO:0042025">
    <property type="term" value="C:host cell nucleus"/>
    <property type="evidence" value="ECO:0007669"/>
    <property type="project" value="InterPro"/>
</dbReference>
<keyword evidence="2" id="KW-0235">DNA replication</keyword>
<feature type="region of interest" description="Disordered" evidence="4">
    <location>
        <begin position="1151"/>
        <end position="1188"/>
    </location>
</feature>
<keyword evidence="1" id="KW-1048">Host nucleus</keyword>
<reference evidence="5" key="2">
    <citation type="submission" date="2019-05" db="EMBL/GenBank/DDBJ databases">
        <authorList>
            <person name="Sutherland M."/>
            <person name="Sarker S."/>
            <person name="Raidal S.R."/>
        </authorList>
    </citation>
    <scope>NUCLEOTIDE SEQUENCE</scope>
    <source>
        <strain evidence="5">PsHV 5</strain>
    </source>
</reference>
<dbReference type="GO" id="GO:0006260">
    <property type="term" value="P:DNA replication"/>
    <property type="evidence" value="ECO:0007669"/>
    <property type="project" value="UniProtKB-KW"/>
</dbReference>
<keyword evidence="3 5" id="KW-0238">DNA-binding</keyword>
<dbReference type="HAMAP" id="MF_04007">
    <property type="entry name" value="HSV_DNBI"/>
    <property type="match status" value="1"/>
</dbReference>
<evidence type="ECO:0000256" key="1">
    <source>
        <dbReference type="ARBA" id="ARBA00022562"/>
    </source>
</evidence>
<organism evidence="5 6">
    <name type="scientific">Psittacid alphaherpesvirus 5</name>
    <dbReference type="NCBI Taxonomy" id="2972693"/>
    <lineage>
        <taxon>Viruses</taxon>
        <taxon>Duplodnaviria</taxon>
        <taxon>Heunggongvirae</taxon>
        <taxon>Peploviricota</taxon>
        <taxon>Herviviricetes</taxon>
        <taxon>Herpesvirales</taxon>
        <taxon>Orthoherpesviridae</taxon>
        <taxon>Alphaherpesvirinae</taxon>
        <taxon>Iltovirus</taxon>
        <taxon>Iltovirus psittacidalpha5</taxon>
    </lineage>
</organism>
<evidence type="ECO:0000256" key="3">
    <source>
        <dbReference type="ARBA" id="ARBA00023125"/>
    </source>
</evidence>
<reference evidence="5" key="1">
    <citation type="journal article" date="2019" name="Vet. Microbiol.">
        <title>Molecular and microscopic characterisation of a novel pathogenic herpesvirus from Indian ringneck parrots (Psittacula krameri).</title>
        <authorList>
            <person name="Sutherland M."/>
            <person name="Sarker S."/>
            <person name="Raidal S.R."/>
        </authorList>
    </citation>
    <scope>NUCLEOTIDE SEQUENCE</scope>
    <source>
        <strain evidence="5">PsHV 5</strain>
    </source>
</reference>
<dbReference type="Gene3D" id="1.10.150.560">
    <property type="match status" value="1"/>
</dbReference>
<keyword evidence="6" id="KW-1185">Reference proteome</keyword>
<dbReference type="EMBL" id="MK955929">
    <property type="protein sequence ID" value="QFU14566.1"/>
    <property type="molecule type" value="Genomic_DNA"/>
</dbReference>
<protein>
    <submittedName>
        <fullName evidence="5">Single-stranded DNA-binding protein</fullName>
    </submittedName>
</protein>
<sequence length="1188" mass="130521">MEHSTSEGRPSKATIGGCYNPGPVGYIYARSTDSIDPNEWRLLCAKSIDQPSVALAPLIRGLVVETDFKPNIAAFIATKSSGMIGCRPSALVSPVRYAPTAYIFHGGEVIPATTRTPELTKICEEARSLFGFSTFPHNGPVPDAIETTGCEICMSIGLPAESTLLYLTIAETFRESLYLCNTYISYGALETTTISNDTVYKIPIFPIQMHMPDIALRLCANPFDINSRSIGEGCVYPRAFYNRQLNRILHGAVLGPQGVILRMRNLEALARGCAALSYDSNYTGCVLAGDKLYTQFSHDKGYRTSFKKNSTEMERRAACILAAEIALSVRISASCSPANIETIASFSDWPIFNTTQTKDERLEALGKFVAETAGIVGGAFFATNSPLYTTEVIDAGAPEQTERQQTGFTRFFLTCGLHLAGCNQVDYNGDVIIDGKEPSPMNPRPGFEYKPAHLAYACGFSPELMARTLFYLERCSRQQLGGRSDMKPLRFAAGTLTESATCDWCEPTSRIYCIRQTLHRLRSRLPIPRQPKRGPLAIIGAIDTEYTDCDILGTFAAYAHLKRVSDNEPPRAIMHDTYRGLTSRILQFLSNEGWVDRETGCDLSYISQPSDFKRVIEKLKRAIETECDRFIANLLGCRGYKYKDHIGNVIHAFTITMNPFATSYCPILSLLSEQTKYVLFQDLALSQIHQLLGKRPIETKGFVATVLPSLHAVFYDMLDNGFLNGKYEAVSLAVSTINGPDTTKCPSDSTVISYDYSLTRGKVLNLRDFKIKNRVSFNGSSGISLQSETGTKGKTQGLSEAFLRPGQTKIIDVLGGPLGFLLKRDHHQIFDTTFDVFRFWNLILTGHMPKNQLSEEAIDILKFIRNETRSYNADNFIKFQPTSLLEFANCLMANRILKYCGYGPTCGGYYISSLSAIVLSSASNKDPSAELAWLNSLPSEITAEALSTAAENSINGICRRATGDGWVSTAHVSNLCQQIMATKPVVLLGIVINKYLGQQNSSTIFQAGNWATLTGSNGAMSVNAHLTNEPVKKMLIAAKRIGTVANSSTTMAASSDGLLLNKLRDIVTDVGSTPGSIYLAALRLLGDSLRDITTETWNMITTDPYLIEALETLNSKAASFPNGWSTEAAETVGKKASVSDYQNSTEEMLSFDDCEPLSPLPQNQTTEEIDENEPPSKRHALTSDALFF</sequence>
<dbReference type="Pfam" id="PF00747">
    <property type="entry name" value="Viral_DNA_bp"/>
    <property type="match status" value="1"/>
</dbReference>
<evidence type="ECO:0000256" key="4">
    <source>
        <dbReference type="SAM" id="MobiDB-lite"/>
    </source>
</evidence>
<evidence type="ECO:0000256" key="2">
    <source>
        <dbReference type="ARBA" id="ARBA00022705"/>
    </source>
</evidence>
<dbReference type="InterPro" id="IPR035989">
    <property type="entry name" value="DBP_sf"/>
</dbReference>
<evidence type="ECO:0000313" key="5">
    <source>
        <dbReference type="EMBL" id="QFU14566.1"/>
    </source>
</evidence>
<dbReference type="GO" id="GO:0003697">
    <property type="term" value="F:single-stranded DNA binding"/>
    <property type="evidence" value="ECO:0007669"/>
    <property type="project" value="InterPro"/>
</dbReference>
<accession>A0A5P9JS87</accession>
<proteinExistence type="inferred from homology"/>
<dbReference type="Gene3D" id="1.20.190.40">
    <property type="entry name" value="Viral ssDNA binding protein, head domain"/>
    <property type="match status" value="2"/>
</dbReference>
<dbReference type="InterPro" id="IPR000635">
    <property type="entry name" value="Viral_ssDNA-bd"/>
</dbReference>
<evidence type="ECO:0000313" key="6">
    <source>
        <dbReference type="Proteomes" id="UP001162227"/>
    </source>
</evidence>
<name>A0A5P9JS87_9ALPH</name>
<dbReference type="InterPro" id="IPR043031">
    <property type="entry name" value="Viral_ssDBP_head"/>
</dbReference>
<dbReference type="SUPFAM" id="SSF118208">
    <property type="entry name" value="Viral ssDNA binding protein"/>
    <property type="match status" value="1"/>
</dbReference>
<dbReference type="Proteomes" id="UP001162227">
    <property type="component" value="Segment"/>
</dbReference>